<keyword evidence="4" id="KW-0949">S-adenosyl-L-methionine</keyword>
<gene>
    <name evidence="10" type="ORF">LCGC14_1032140</name>
</gene>
<evidence type="ECO:0000259" key="8">
    <source>
        <dbReference type="PROSITE" id="PS51332"/>
    </source>
</evidence>
<dbReference type="GO" id="GO:0031419">
    <property type="term" value="F:cobalamin binding"/>
    <property type="evidence" value="ECO:0007669"/>
    <property type="project" value="InterPro"/>
</dbReference>
<dbReference type="EMBL" id="LAZR01004195">
    <property type="protein sequence ID" value="KKN10881.1"/>
    <property type="molecule type" value="Genomic_DNA"/>
</dbReference>
<reference evidence="10" key="1">
    <citation type="journal article" date="2015" name="Nature">
        <title>Complex archaea that bridge the gap between prokaryotes and eukaryotes.</title>
        <authorList>
            <person name="Spang A."/>
            <person name="Saw J.H."/>
            <person name="Jorgensen S.L."/>
            <person name="Zaremba-Niedzwiedzka K."/>
            <person name="Martijn J."/>
            <person name="Lind A.E."/>
            <person name="van Eijk R."/>
            <person name="Schleper C."/>
            <person name="Guy L."/>
            <person name="Ettema T.J."/>
        </authorList>
    </citation>
    <scope>NUCLEOTIDE SEQUENCE</scope>
</reference>
<dbReference type="Gene3D" id="3.40.50.280">
    <property type="entry name" value="Cobalamin-binding domain"/>
    <property type="match status" value="1"/>
</dbReference>
<dbReference type="Pfam" id="PF02310">
    <property type="entry name" value="B12-binding"/>
    <property type="match status" value="1"/>
</dbReference>
<dbReference type="Pfam" id="PF04055">
    <property type="entry name" value="Radical_SAM"/>
    <property type="match status" value="1"/>
</dbReference>
<dbReference type="InterPro" id="IPR006158">
    <property type="entry name" value="Cobalamin-bd"/>
</dbReference>
<dbReference type="SMART" id="SM00729">
    <property type="entry name" value="Elp3"/>
    <property type="match status" value="1"/>
</dbReference>
<dbReference type="PROSITE" id="PS51918">
    <property type="entry name" value="RADICAL_SAM"/>
    <property type="match status" value="1"/>
</dbReference>
<dbReference type="SFLD" id="SFLDG01123">
    <property type="entry name" value="methyltransferase_(Class_B)"/>
    <property type="match status" value="1"/>
</dbReference>
<proteinExistence type="predicted"/>
<sequence length="451" mass="52356">MIQLINLRTSKNIETQKNYFREPNLGILYLAAILEQNDIPVDVLDLEQYVEFTKIERKALIKERIKSYQIFGITSLTNTYHIALETARIIKNHIKNSYIILGGPHVTFMYQEILENDKKTENLIDFVCIGEAERSFLNLVKILISKIQFNIESEIFETRLKNIEGLAFIDSRGNLNLNQSVKEIEIESLPLPARHLLSPEYHYYTVATVIANRGCPNQCSFCSRQKLFKKTKIRSVESILAEVRDIIALQTYNYINFYDNININKGFFRDFCKMFIDNDIEIPWGCELRIDIISDEDARMLKEAGCKLIATGIESASVKVLQNNFKIQDPELVKNGLVNIKKYNIPVQVYFVLGLPGETESTFAETINYIKDLHLNDGDTLNYFIATPYPGSKLWDEKKNFKINIIEHNFAKYDCDHIIFETEDLNREKLKKMFLVAKKVEKERELNKISS</sequence>
<evidence type="ECO:0000256" key="5">
    <source>
        <dbReference type="ARBA" id="ARBA00022723"/>
    </source>
</evidence>
<dbReference type="SFLD" id="SFLDS00029">
    <property type="entry name" value="Radical_SAM"/>
    <property type="match status" value="1"/>
</dbReference>
<accession>A0A0F9QCE4</accession>
<keyword evidence="5" id="KW-0479">Metal-binding</keyword>
<organism evidence="10">
    <name type="scientific">marine sediment metagenome</name>
    <dbReference type="NCBI Taxonomy" id="412755"/>
    <lineage>
        <taxon>unclassified sequences</taxon>
        <taxon>metagenomes</taxon>
        <taxon>ecological metagenomes</taxon>
    </lineage>
</organism>
<evidence type="ECO:0000256" key="1">
    <source>
        <dbReference type="ARBA" id="ARBA00001966"/>
    </source>
</evidence>
<evidence type="ECO:0000256" key="6">
    <source>
        <dbReference type="ARBA" id="ARBA00023004"/>
    </source>
</evidence>
<feature type="domain" description="B12-binding" evidence="8">
    <location>
        <begin position="10"/>
        <end position="150"/>
    </location>
</feature>
<evidence type="ECO:0000313" key="10">
    <source>
        <dbReference type="EMBL" id="KKN10881.1"/>
    </source>
</evidence>
<dbReference type="InterPro" id="IPR023404">
    <property type="entry name" value="rSAM_horseshoe"/>
</dbReference>
<dbReference type="GO" id="GO:0003824">
    <property type="term" value="F:catalytic activity"/>
    <property type="evidence" value="ECO:0007669"/>
    <property type="project" value="InterPro"/>
</dbReference>
<feature type="domain" description="Radical SAM core" evidence="9">
    <location>
        <begin position="201"/>
        <end position="428"/>
    </location>
</feature>
<dbReference type="InterPro" id="IPR058240">
    <property type="entry name" value="rSAM_sf"/>
</dbReference>
<evidence type="ECO:0000256" key="2">
    <source>
        <dbReference type="ARBA" id="ARBA00022603"/>
    </source>
</evidence>
<dbReference type="CDD" id="cd01335">
    <property type="entry name" value="Radical_SAM"/>
    <property type="match status" value="1"/>
</dbReference>
<evidence type="ECO:0000256" key="4">
    <source>
        <dbReference type="ARBA" id="ARBA00022691"/>
    </source>
</evidence>
<dbReference type="PANTHER" id="PTHR43409:SF7">
    <property type="entry name" value="BLL1977 PROTEIN"/>
    <property type="match status" value="1"/>
</dbReference>
<dbReference type="InterPro" id="IPR007197">
    <property type="entry name" value="rSAM"/>
</dbReference>
<dbReference type="SFLD" id="SFLDG01082">
    <property type="entry name" value="B12-binding_domain_containing"/>
    <property type="match status" value="1"/>
</dbReference>
<comment type="caution">
    <text evidence="10">The sequence shown here is derived from an EMBL/GenBank/DDBJ whole genome shotgun (WGS) entry which is preliminary data.</text>
</comment>
<dbReference type="PANTHER" id="PTHR43409">
    <property type="entry name" value="ANAEROBIC MAGNESIUM-PROTOPORPHYRIN IX MONOMETHYL ESTER CYCLASE-RELATED"/>
    <property type="match status" value="1"/>
</dbReference>
<evidence type="ECO:0000256" key="3">
    <source>
        <dbReference type="ARBA" id="ARBA00022679"/>
    </source>
</evidence>
<evidence type="ECO:0000256" key="7">
    <source>
        <dbReference type="ARBA" id="ARBA00023014"/>
    </source>
</evidence>
<name>A0A0F9QCE4_9ZZZZ</name>
<dbReference type="InterPro" id="IPR006638">
    <property type="entry name" value="Elp3/MiaA/NifB-like_rSAM"/>
</dbReference>
<protein>
    <submittedName>
        <fullName evidence="10">Uncharacterized protein</fullName>
    </submittedName>
</protein>
<dbReference type="SUPFAM" id="SSF102114">
    <property type="entry name" value="Radical SAM enzymes"/>
    <property type="match status" value="1"/>
</dbReference>
<comment type="cofactor">
    <cofactor evidence="1">
        <name>[4Fe-4S] cluster</name>
        <dbReference type="ChEBI" id="CHEBI:49883"/>
    </cofactor>
</comment>
<keyword evidence="7" id="KW-0411">Iron-sulfur</keyword>
<dbReference type="Gene3D" id="3.80.30.20">
    <property type="entry name" value="tm_1862 like domain"/>
    <property type="match status" value="1"/>
</dbReference>
<dbReference type="InterPro" id="IPR034466">
    <property type="entry name" value="Methyltransferase_Class_B"/>
</dbReference>
<dbReference type="AlphaFoldDB" id="A0A0F9QCE4"/>
<keyword evidence="6" id="KW-0408">Iron</keyword>
<dbReference type="CDD" id="cd02068">
    <property type="entry name" value="radical_SAM_B12_BD"/>
    <property type="match status" value="1"/>
</dbReference>
<keyword evidence="2" id="KW-0489">Methyltransferase</keyword>
<dbReference type="InterPro" id="IPR051198">
    <property type="entry name" value="BchE-like"/>
</dbReference>
<dbReference type="GO" id="GO:0051539">
    <property type="term" value="F:4 iron, 4 sulfur cluster binding"/>
    <property type="evidence" value="ECO:0007669"/>
    <property type="project" value="UniProtKB-KW"/>
</dbReference>
<evidence type="ECO:0000259" key="9">
    <source>
        <dbReference type="PROSITE" id="PS51918"/>
    </source>
</evidence>
<dbReference type="GO" id="GO:0046872">
    <property type="term" value="F:metal ion binding"/>
    <property type="evidence" value="ECO:0007669"/>
    <property type="project" value="UniProtKB-KW"/>
</dbReference>
<dbReference type="PROSITE" id="PS51332">
    <property type="entry name" value="B12_BINDING"/>
    <property type="match status" value="1"/>
</dbReference>
<keyword evidence="3" id="KW-0808">Transferase</keyword>